<keyword evidence="1" id="KW-1133">Transmembrane helix</keyword>
<feature type="transmembrane region" description="Helical" evidence="1">
    <location>
        <begin position="147"/>
        <end position="167"/>
    </location>
</feature>
<accession>A0A6J6N8R4</accession>
<sequence length="180" mass="18465">MSNILVWAVWIFAAFACIASAVGVVTFRNPFYSALALIGNLAALAVLYLLLGGEFVAAGQVLVYGGAVMVMFLFVIAYLGDKTDEAPWAGGPSWQIVGAVLAAAAVGTEVIVAIGSTASGSLSHSAPIARSFGSPEQIGRLFLTNHLIAFEVTSIVLLVAAVGGVVLGSHARVTEDDARA</sequence>
<keyword evidence="1" id="KW-0472">Membrane</keyword>
<dbReference type="EMBL" id="CAEZXP010000001">
    <property type="protein sequence ID" value="CAB4682526.1"/>
    <property type="molecule type" value="Genomic_DNA"/>
</dbReference>
<dbReference type="Pfam" id="PF00499">
    <property type="entry name" value="Oxidored_q3"/>
    <property type="match status" value="1"/>
</dbReference>
<name>A0A6J6N8R4_9ZZZZ</name>
<gene>
    <name evidence="2" type="ORF">UFOPK2399_00042</name>
</gene>
<dbReference type="Gene3D" id="1.20.120.1200">
    <property type="entry name" value="NADH-ubiquinone/plastoquinone oxidoreductase chain 6, subunit NuoJ"/>
    <property type="match status" value="1"/>
</dbReference>
<feature type="transmembrane region" description="Helical" evidence="1">
    <location>
        <begin position="31"/>
        <end position="50"/>
    </location>
</feature>
<feature type="transmembrane region" description="Helical" evidence="1">
    <location>
        <begin position="92"/>
        <end position="114"/>
    </location>
</feature>
<dbReference type="InterPro" id="IPR001457">
    <property type="entry name" value="NADH_UbQ/plastoQ_OxRdtase_su6"/>
</dbReference>
<proteinExistence type="predicted"/>
<reference evidence="2" key="1">
    <citation type="submission" date="2020-05" db="EMBL/GenBank/DDBJ databases">
        <authorList>
            <person name="Chiriac C."/>
            <person name="Salcher M."/>
            <person name="Ghai R."/>
            <person name="Kavagutti S V."/>
        </authorList>
    </citation>
    <scope>NUCLEOTIDE SEQUENCE</scope>
</reference>
<dbReference type="PANTHER" id="PTHR33269:SF17">
    <property type="entry name" value="NADH-UBIQUINONE OXIDOREDUCTASE CHAIN 6"/>
    <property type="match status" value="1"/>
</dbReference>
<evidence type="ECO:0000256" key="1">
    <source>
        <dbReference type="SAM" id="Phobius"/>
    </source>
</evidence>
<dbReference type="GO" id="GO:0008137">
    <property type="term" value="F:NADH dehydrogenase (ubiquinone) activity"/>
    <property type="evidence" value="ECO:0007669"/>
    <property type="project" value="InterPro"/>
</dbReference>
<evidence type="ECO:0000313" key="2">
    <source>
        <dbReference type="EMBL" id="CAB4682526.1"/>
    </source>
</evidence>
<keyword evidence="1" id="KW-0812">Transmembrane</keyword>
<protein>
    <submittedName>
        <fullName evidence="2">Unannotated protein</fullName>
    </submittedName>
</protein>
<dbReference type="InterPro" id="IPR042106">
    <property type="entry name" value="Nuo/plastoQ_OxRdtase_6_NuoJ"/>
</dbReference>
<feature type="transmembrane region" description="Helical" evidence="1">
    <location>
        <begin position="62"/>
        <end position="80"/>
    </location>
</feature>
<dbReference type="AlphaFoldDB" id="A0A6J6N8R4"/>
<organism evidence="2">
    <name type="scientific">freshwater metagenome</name>
    <dbReference type="NCBI Taxonomy" id="449393"/>
    <lineage>
        <taxon>unclassified sequences</taxon>
        <taxon>metagenomes</taxon>
        <taxon>ecological metagenomes</taxon>
    </lineage>
</organism>
<dbReference type="PANTHER" id="PTHR33269">
    <property type="entry name" value="NADH-UBIQUINONE OXIDOREDUCTASE CHAIN 6"/>
    <property type="match status" value="1"/>
</dbReference>